<dbReference type="Proteomes" id="UP000070224">
    <property type="component" value="Unassembled WGS sequence"/>
</dbReference>
<reference evidence="2" key="1">
    <citation type="submission" date="2016-01" db="EMBL/GenBank/DDBJ databases">
        <authorList>
            <person name="Mitreva M."/>
            <person name="Pepin K.H."/>
            <person name="Mihindukulasuriya K.A."/>
            <person name="Fulton R."/>
            <person name="Fronick C."/>
            <person name="O'Laughlin M."/>
            <person name="Miner T."/>
            <person name="Herter B."/>
            <person name="Rosa B.A."/>
            <person name="Cordes M."/>
            <person name="Tomlinson C."/>
            <person name="Wollam A."/>
            <person name="Palsikar V.B."/>
            <person name="Mardis E.R."/>
            <person name="Wilson R.K."/>
        </authorList>
    </citation>
    <scope>NUCLEOTIDE SEQUENCE [LARGE SCALE GENOMIC DNA]</scope>
    <source>
        <strain evidence="2">KA00683</strain>
    </source>
</reference>
<dbReference type="PATRIC" id="fig|322095.3.peg.194"/>
<dbReference type="InterPro" id="IPR011664">
    <property type="entry name" value="Abi_system_AbiD/AbiF-like"/>
</dbReference>
<proteinExistence type="predicted"/>
<dbReference type="PIRSF" id="PIRSF034934">
    <property type="entry name" value="AbiF_AbiD"/>
    <property type="match status" value="1"/>
</dbReference>
<accession>A0A134BEE0</accession>
<name>A0A134BEE0_9PORP</name>
<dbReference type="RefSeq" id="WP_060934807.1">
    <property type="nucleotide sequence ID" value="NZ_KQ960411.1"/>
</dbReference>
<comment type="caution">
    <text evidence="1">The sequence shown here is derived from an EMBL/GenBank/DDBJ whole genome shotgun (WGS) entry which is preliminary data.</text>
</comment>
<dbReference type="OrthoDB" id="5363652at2"/>
<gene>
    <name evidence="1" type="ORF">HMPREF3185_00195</name>
</gene>
<evidence type="ECO:0000313" key="2">
    <source>
        <dbReference type="Proteomes" id="UP000070224"/>
    </source>
</evidence>
<dbReference type="EMBL" id="LSDK01000014">
    <property type="protein sequence ID" value="KXB78317.1"/>
    <property type="molecule type" value="Genomic_DNA"/>
</dbReference>
<organism evidence="1 2">
    <name type="scientific">Porphyromonas somerae</name>
    <dbReference type="NCBI Taxonomy" id="322095"/>
    <lineage>
        <taxon>Bacteria</taxon>
        <taxon>Pseudomonadati</taxon>
        <taxon>Bacteroidota</taxon>
        <taxon>Bacteroidia</taxon>
        <taxon>Bacteroidales</taxon>
        <taxon>Porphyromonadaceae</taxon>
        <taxon>Porphyromonas</taxon>
    </lineage>
</organism>
<sequence>MSNKESRSIAEQIALLKQRGMRVGDEQLAHHLLSRISYYRLKGYWWDMQTDKERHVFKHDACFEEVIARYEYDRELRLILFNAVEAIEIALRTKMIYYLSQSYGGLFYLDASLFDDPDVFKKQMATLKSEFLRSSEPFVRDFKEKYGIWYGQECVDFNEQPDSWVIFELASLGTLSKIYKNLKHQLPEKARIANDFGLNLHSELSSWLEAVTYLRNLLAHHSRIFGRTMVKMPMSLANPKGAWHNSLLTKVERKKPYLIITSMLYMCNGIGAGEAFKHQMISFFESHQDISPSKLGFPYDWASEPIWST</sequence>
<evidence type="ECO:0000313" key="1">
    <source>
        <dbReference type="EMBL" id="KXB78317.1"/>
    </source>
</evidence>
<keyword evidence="2" id="KW-1185">Reference proteome</keyword>
<dbReference type="AlphaFoldDB" id="A0A134BEE0"/>
<protein>
    <submittedName>
        <fullName evidence="1">Abi-like protein</fullName>
    </submittedName>
</protein>
<dbReference type="Pfam" id="PF07751">
    <property type="entry name" value="Abi_2"/>
    <property type="match status" value="1"/>
</dbReference>
<dbReference type="InterPro" id="IPR017034">
    <property type="entry name" value="Abi_system_AbiD/AbiF"/>
</dbReference>